<organism evidence="2 3">
    <name type="scientific">Oryza glaberrima</name>
    <name type="common">African rice</name>
    <dbReference type="NCBI Taxonomy" id="4538"/>
    <lineage>
        <taxon>Eukaryota</taxon>
        <taxon>Viridiplantae</taxon>
        <taxon>Streptophyta</taxon>
        <taxon>Embryophyta</taxon>
        <taxon>Tracheophyta</taxon>
        <taxon>Spermatophyta</taxon>
        <taxon>Magnoliopsida</taxon>
        <taxon>Liliopsida</taxon>
        <taxon>Poales</taxon>
        <taxon>Poaceae</taxon>
        <taxon>BOP clade</taxon>
        <taxon>Oryzoideae</taxon>
        <taxon>Oryzeae</taxon>
        <taxon>Oryzinae</taxon>
        <taxon>Oryza</taxon>
    </lineage>
</organism>
<dbReference type="Proteomes" id="UP000007306">
    <property type="component" value="Chromosome 3"/>
</dbReference>
<evidence type="ECO:0000256" key="1">
    <source>
        <dbReference type="SAM" id="MobiDB-lite"/>
    </source>
</evidence>
<feature type="region of interest" description="Disordered" evidence="1">
    <location>
        <begin position="1"/>
        <end position="49"/>
    </location>
</feature>
<accession>I1PBY0</accession>
<reference evidence="2 3" key="2">
    <citation type="submission" date="2018-04" db="EMBL/GenBank/DDBJ databases">
        <title>OglaRS2 (Oryza glaberrima Reference Sequence Version 2).</title>
        <authorList>
            <person name="Zhang J."/>
            <person name="Kudrna D."/>
            <person name="Lee S."/>
            <person name="Talag J."/>
            <person name="Rajasekar S."/>
            <person name="Wing R.A."/>
        </authorList>
    </citation>
    <scope>NUCLEOTIDE SEQUENCE [LARGE SCALE GENOMIC DNA]</scope>
    <source>
        <strain evidence="2 3">cv. IRGC 96717</strain>
    </source>
</reference>
<proteinExistence type="predicted"/>
<dbReference type="HOGENOM" id="CLU_2744156_0_0_1"/>
<dbReference type="Gramene" id="ORGLA03G0187600.1">
    <property type="protein sequence ID" value="ORGLA03G0187600.1"/>
    <property type="gene ID" value="ORGLA03G0187600"/>
</dbReference>
<dbReference type="EnsemblPlants" id="ORGLA03G0187600.1">
    <property type="protein sequence ID" value="ORGLA03G0187600.1"/>
    <property type="gene ID" value="ORGLA03G0187600"/>
</dbReference>
<keyword evidence="3" id="KW-1185">Reference proteome</keyword>
<name>I1PBY0_ORYGL</name>
<dbReference type="AlphaFoldDB" id="I1PBY0"/>
<sequence length="71" mass="8268">MARRIQPRWKRIRPPPPTTRRRIWPPDGQIDRAHGGGGGARGGNRASSWQERLSWQRWWCEAHSDGGDNRQ</sequence>
<evidence type="ECO:0000313" key="2">
    <source>
        <dbReference type="EnsemblPlants" id="ORGLA03G0187600.1"/>
    </source>
</evidence>
<reference evidence="2" key="1">
    <citation type="submission" date="2015-06" db="UniProtKB">
        <authorList>
            <consortium name="EnsemblPlants"/>
        </authorList>
    </citation>
    <scope>IDENTIFICATION</scope>
</reference>
<feature type="compositionally biased region" description="Basic residues" evidence="1">
    <location>
        <begin position="1"/>
        <end position="23"/>
    </location>
</feature>
<evidence type="ECO:0000313" key="3">
    <source>
        <dbReference type="Proteomes" id="UP000007306"/>
    </source>
</evidence>
<protein>
    <submittedName>
        <fullName evidence="2">Uncharacterized protein</fullName>
    </submittedName>
</protein>